<name>A0A699KMX6_TANCI</name>
<dbReference type="AlphaFoldDB" id="A0A699KMX6"/>
<accession>A0A699KMX6</accession>
<sequence>MFLKEKGEEQGFDSKEDEVVPKVKDVSFVDGVFDGALCEGGDEDFSIGEG</sequence>
<evidence type="ECO:0000313" key="1">
    <source>
        <dbReference type="EMBL" id="GFB03072.1"/>
    </source>
</evidence>
<dbReference type="EMBL" id="BKCJ010537219">
    <property type="protein sequence ID" value="GFB03072.1"/>
    <property type="molecule type" value="Genomic_DNA"/>
</dbReference>
<proteinExistence type="predicted"/>
<reference evidence="1" key="1">
    <citation type="journal article" date="2019" name="Sci. Rep.">
        <title>Draft genome of Tanacetum cinerariifolium, the natural source of mosquito coil.</title>
        <authorList>
            <person name="Yamashiro T."/>
            <person name="Shiraishi A."/>
            <person name="Satake H."/>
            <person name="Nakayama K."/>
        </authorList>
    </citation>
    <scope>NUCLEOTIDE SEQUENCE</scope>
</reference>
<protein>
    <submittedName>
        <fullName evidence="1">Uncharacterized protein</fullName>
    </submittedName>
</protein>
<comment type="caution">
    <text evidence="1">The sequence shown here is derived from an EMBL/GenBank/DDBJ whole genome shotgun (WGS) entry which is preliminary data.</text>
</comment>
<organism evidence="1">
    <name type="scientific">Tanacetum cinerariifolium</name>
    <name type="common">Dalmatian daisy</name>
    <name type="synonym">Chrysanthemum cinerariifolium</name>
    <dbReference type="NCBI Taxonomy" id="118510"/>
    <lineage>
        <taxon>Eukaryota</taxon>
        <taxon>Viridiplantae</taxon>
        <taxon>Streptophyta</taxon>
        <taxon>Embryophyta</taxon>
        <taxon>Tracheophyta</taxon>
        <taxon>Spermatophyta</taxon>
        <taxon>Magnoliopsida</taxon>
        <taxon>eudicotyledons</taxon>
        <taxon>Gunneridae</taxon>
        <taxon>Pentapetalae</taxon>
        <taxon>asterids</taxon>
        <taxon>campanulids</taxon>
        <taxon>Asterales</taxon>
        <taxon>Asteraceae</taxon>
        <taxon>Asteroideae</taxon>
        <taxon>Anthemideae</taxon>
        <taxon>Anthemidinae</taxon>
        <taxon>Tanacetum</taxon>
    </lineage>
</organism>
<gene>
    <name evidence="1" type="ORF">Tci_675043</name>
</gene>
<feature type="non-terminal residue" evidence="1">
    <location>
        <position position="50"/>
    </location>
</feature>